<reference evidence="2 3" key="1">
    <citation type="journal article" date="2020" name="IScience">
        <title>Genome Sequencing of the Endangered Kingdonia uniflora (Circaeasteraceae, Ranunculales) Reveals Potential Mechanisms of Evolutionary Specialization.</title>
        <authorList>
            <person name="Sun Y."/>
            <person name="Deng T."/>
            <person name="Zhang A."/>
            <person name="Moore M.J."/>
            <person name="Landis J.B."/>
            <person name="Lin N."/>
            <person name="Zhang H."/>
            <person name="Zhang X."/>
            <person name="Huang J."/>
            <person name="Zhang X."/>
            <person name="Sun H."/>
            <person name="Wang H."/>
        </authorList>
    </citation>
    <scope>NUCLEOTIDE SEQUENCE [LARGE SCALE GENOMIC DNA]</scope>
    <source>
        <strain evidence="2">TB1705</strain>
        <tissue evidence="2">Leaf</tissue>
    </source>
</reference>
<evidence type="ECO:0000313" key="2">
    <source>
        <dbReference type="EMBL" id="KAF6153103.1"/>
    </source>
</evidence>
<evidence type="ECO:0000256" key="1">
    <source>
        <dbReference type="SAM" id="MobiDB-lite"/>
    </source>
</evidence>
<feature type="compositionally biased region" description="Basic and acidic residues" evidence="1">
    <location>
        <begin position="272"/>
        <end position="288"/>
    </location>
</feature>
<keyword evidence="3" id="KW-1185">Reference proteome</keyword>
<evidence type="ECO:0000313" key="3">
    <source>
        <dbReference type="Proteomes" id="UP000541444"/>
    </source>
</evidence>
<proteinExistence type="predicted"/>
<sequence>MKLKYVENGIPTVGASSSRLWKNMLNMLQTVKENTAWTHYESKVDFWYSDWTEGEIIPTGHILDKSYAVKEFKFEREKKLDLPAQKNILTNYFCHLDDIPDPVMKGDKSVVMISKEAVELEIEQYKYSLIGRLPQLEINLQEIRAQAISKWKLKGLHLEYWSPTNLMALGKALGTPIRVDNSTRHREFGVYARVLIEIDFAKTIPQRIYYEDEGVEVWQPIQIVEYPKFCSHCKIIDHIVSDCKAVQKAIVEGDKHKAEQEKLKSKKNNKFAGDRKKHEADKMKEALD</sequence>
<organism evidence="2 3">
    <name type="scientific">Kingdonia uniflora</name>
    <dbReference type="NCBI Taxonomy" id="39325"/>
    <lineage>
        <taxon>Eukaryota</taxon>
        <taxon>Viridiplantae</taxon>
        <taxon>Streptophyta</taxon>
        <taxon>Embryophyta</taxon>
        <taxon>Tracheophyta</taxon>
        <taxon>Spermatophyta</taxon>
        <taxon>Magnoliopsida</taxon>
        <taxon>Ranunculales</taxon>
        <taxon>Circaeasteraceae</taxon>
        <taxon>Kingdonia</taxon>
    </lineage>
</organism>
<feature type="region of interest" description="Disordered" evidence="1">
    <location>
        <begin position="257"/>
        <end position="288"/>
    </location>
</feature>
<dbReference type="AlphaFoldDB" id="A0A7J7MDW9"/>
<dbReference type="PANTHER" id="PTHR31286">
    <property type="entry name" value="GLYCINE-RICH CELL WALL STRUCTURAL PROTEIN 1.8-LIKE"/>
    <property type="match status" value="1"/>
</dbReference>
<comment type="caution">
    <text evidence="2">The sequence shown here is derived from an EMBL/GenBank/DDBJ whole genome shotgun (WGS) entry which is preliminary data.</text>
</comment>
<name>A0A7J7MDW9_9MAGN</name>
<dbReference type="PANTHER" id="PTHR31286:SF60">
    <property type="entry name" value="PROTEIN, PUTATIVE-RELATED"/>
    <property type="match status" value="1"/>
</dbReference>
<gene>
    <name evidence="2" type="ORF">GIB67_034825</name>
</gene>
<dbReference type="InterPro" id="IPR040256">
    <property type="entry name" value="At4g02000-like"/>
</dbReference>
<accession>A0A7J7MDW9</accession>
<evidence type="ECO:0008006" key="4">
    <source>
        <dbReference type="Google" id="ProtNLM"/>
    </source>
</evidence>
<protein>
    <recommendedName>
        <fullName evidence="4">DUF4283 domain-containing protein</fullName>
    </recommendedName>
</protein>
<dbReference type="OrthoDB" id="26491at2759"/>
<dbReference type="Proteomes" id="UP000541444">
    <property type="component" value="Unassembled WGS sequence"/>
</dbReference>
<dbReference type="EMBL" id="JACGCM010001586">
    <property type="protein sequence ID" value="KAF6153103.1"/>
    <property type="molecule type" value="Genomic_DNA"/>
</dbReference>